<evidence type="ECO:0000313" key="2">
    <source>
        <dbReference type="EMBL" id="CAB1417842.1"/>
    </source>
</evidence>
<comment type="caution">
    <text evidence="2">The sequence shown here is derived from an EMBL/GenBank/DDBJ whole genome shotgun (WGS) entry which is preliminary data.</text>
</comment>
<protein>
    <submittedName>
        <fullName evidence="2">Uncharacterized protein</fullName>
    </submittedName>
</protein>
<keyword evidence="3" id="KW-1185">Reference proteome</keyword>
<organism evidence="2 3">
    <name type="scientific">Pleuronectes platessa</name>
    <name type="common">European plaice</name>
    <dbReference type="NCBI Taxonomy" id="8262"/>
    <lineage>
        <taxon>Eukaryota</taxon>
        <taxon>Metazoa</taxon>
        <taxon>Chordata</taxon>
        <taxon>Craniata</taxon>
        <taxon>Vertebrata</taxon>
        <taxon>Euteleostomi</taxon>
        <taxon>Actinopterygii</taxon>
        <taxon>Neopterygii</taxon>
        <taxon>Teleostei</taxon>
        <taxon>Neoteleostei</taxon>
        <taxon>Acanthomorphata</taxon>
        <taxon>Carangaria</taxon>
        <taxon>Pleuronectiformes</taxon>
        <taxon>Pleuronectoidei</taxon>
        <taxon>Pleuronectidae</taxon>
        <taxon>Pleuronectes</taxon>
    </lineage>
</organism>
<name>A0A9N7Y9J3_PLEPL</name>
<dbReference type="Proteomes" id="UP001153269">
    <property type="component" value="Unassembled WGS sequence"/>
</dbReference>
<accession>A0A9N7Y9J3</accession>
<dbReference type="AlphaFoldDB" id="A0A9N7Y9J3"/>
<sequence>MRGSRRRGPIKIKLDSSWKEDGRTERDEVSVEVNVPQRGYNDPCELGVGLRGVEMLRPNESQSESCCGEMDGADCPLFTAVHNVSVPSEETQHTLCRLCLSHLSSEARLSDGREVEAGPVERQRVPELAHKRRSIWADLALEKLKYVAEGEERSSSNQRMRQKRIKNRKVLYKYHHHWRALPTGSNW</sequence>
<proteinExistence type="predicted"/>
<feature type="compositionally biased region" description="Basic residues" evidence="1">
    <location>
        <begin position="1"/>
        <end position="10"/>
    </location>
</feature>
<feature type="compositionally biased region" description="Basic and acidic residues" evidence="1">
    <location>
        <begin position="12"/>
        <end position="26"/>
    </location>
</feature>
<gene>
    <name evidence="2" type="ORF">PLEPLA_LOCUS5661</name>
</gene>
<evidence type="ECO:0000256" key="1">
    <source>
        <dbReference type="SAM" id="MobiDB-lite"/>
    </source>
</evidence>
<reference evidence="2" key="1">
    <citation type="submission" date="2020-03" db="EMBL/GenBank/DDBJ databases">
        <authorList>
            <person name="Weist P."/>
        </authorList>
    </citation>
    <scope>NUCLEOTIDE SEQUENCE</scope>
</reference>
<feature type="region of interest" description="Disordered" evidence="1">
    <location>
        <begin position="1"/>
        <end position="26"/>
    </location>
</feature>
<evidence type="ECO:0000313" key="3">
    <source>
        <dbReference type="Proteomes" id="UP001153269"/>
    </source>
</evidence>
<dbReference type="EMBL" id="CADEAL010000287">
    <property type="protein sequence ID" value="CAB1417842.1"/>
    <property type="molecule type" value="Genomic_DNA"/>
</dbReference>